<dbReference type="InterPro" id="IPR017853">
    <property type="entry name" value="GH"/>
</dbReference>
<dbReference type="GO" id="GO:0009277">
    <property type="term" value="C:fungal-type cell wall"/>
    <property type="evidence" value="ECO:0007669"/>
    <property type="project" value="TreeGrafter"/>
</dbReference>
<evidence type="ECO:0000256" key="1">
    <source>
        <dbReference type="SAM" id="SignalP"/>
    </source>
</evidence>
<dbReference type="RefSeq" id="XP_013324399.1">
    <property type="nucleotide sequence ID" value="XM_013468945.1"/>
</dbReference>
<dbReference type="GO" id="GO:0047657">
    <property type="term" value="F:alpha-1,3-glucan synthase activity"/>
    <property type="evidence" value="ECO:0007669"/>
    <property type="project" value="TreeGrafter"/>
</dbReference>
<dbReference type="Gene3D" id="3.20.20.80">
    <property type="entry name" value="Glycosidases"/>
    <property type="match status" value="2"/>
</dbReference>
<dbReference type="FunFam" id="3.20.20.80:FF:000073">
    <property type="entry name" value="Alpha-1,3-glucan synthase Ags2"/>
    <property type="match status" value="1"/>
</dbReference>
<evidence type="ECO:0000259" key="2">
    <source>
        <dbReference type="SMART" id="SM00642"/>
    </source>
</evidence>
<dbReference type="OrthoDB" id="512920at2759"/>
<feature type="non-terminal residue" evidence="3">
    <location>
        <position position="606"/>
    </location>
</feature>
<sequence>MKWGVAGVLLALFAATSTAWPYDKDLTSYNLNQNETATDPLDYWGEWPNHTYFPSPDNWRFPIYTLFLDRFVNGDPTNDNINGTVWEHDISSNQMRHGGDIVGLVDTLDYLQGMGFKGIYLAGTILMNQPWGFDGYSALDTTLLDQHYGDIETWRWAITEIHNRGMYVIFDNTLATLGDLIGFEGHMNDTAPFTTKEYKVQWKSDRQYVDFRFGNTYNDTCDYPRFWNETGYPVESYVYQELVGCYDSEFDQYGDIEAFGVFPDWQRELAKFASVQDRLREWVPSVRAKLIRHSCMIIASLDIDGFRYDKATQATVDALGDMSGAYRECARRYGKENFFLPGEITGGDNFGSIFLGRGRQPNMLPKTIQDAVQMSNLSAQQYFLRPDGKQAIDAAAFHYSIYRSLTRFLGLDGNLAAGYDIPVDWVAGWNQSLLYNDLVNANTGKYDPRHMYGTTNQDVFRWPAIKNGTARALLGMFVTTLHLPGIPLILWGEEQGFYVLDATANNYIYGRQAMSPATAWWIHGCFALNVSQYYHFPVDSALRGCEDITVTYDHRDPAHPIRNIMKHMFQMRENFPALNDGWYLQTLSNQTTQVFYPGSNGTPTET</sequence>
<evidence type="ECO:0000313" key="3">
    <source>
        <dbReference type="EMBL" id="KKA17787.1"/>
    </source>
</evidence>
<accession>A0A0F4YHM2</accession>
<keyword evidence="4" id="KW-1185">Reference proteome</keyword>
<reference evidence="3 4" key="1">
    <citation type="submission" date="2015-04" db="EMBL/GenBank/DDBJ databases">
        <authorList>
            <person name="Heijne W.H."/>
            <person name="Fedorova N.D."/>
            <person name="Nierman W.C."/>
            <person name="Vollebregt A.W."/>
            <person name="Zhao Z."/>
            <person name="Wu L."/>
            <person name="Kumar M."/>
            <person name="Stam H."/>
            <person name="van den Berg M.A."/>
            <person name="Pel H.J."/>
        </authorList>
    </citation>
    <scope>NUCLEOTIDE SEQUENCE [LARGE SCALE GENOMIC DNA]</scope>
    <source>
        <strain evidence="3 4">CBS 393.64</strain>
    </source>
</reference>
<gene>
    <name evidence="3" type="ORF">T310_8270</name>
</gene>
<comment type="caution">
    <text evidence="3">The sequence shown here is derived from an EMBL/GenBank/DDBJ whole genome shotgun (WGS) entry which is preliminary data.</text>
</comment>
<name>A0A0F4YHM2_RASE3</name>
<dbReference type="GO" id="GO:0070600">
    <property type="term" value="P:fungal-type cell wall (1-&gt;3)-alpha-glucan biosynthetic process"/>
    <property type="evidence" value="ECO:0007669"/>
    <property type="project" value="TreeGrafter"/>
</dbReference>
<dbReference type="EMBL" id="LASV01000554">
    <property type="protein sequence ID" value="KKA17787.1"/>
    <property type="molecule type" value="Genomic_DNA"/>
</dbReference>
<feature type="signal peptide" evidence="1">
    <location>
        <begin position="1"/>
        <end position="19"/>
    </location>
</feature>
<dbReference type="InterPro" id="IPR058655">
    <property type="entry name" value="Mok11-14/Ags1-like"/>
</dbReference>
<dbReference type="CDD" id="cd11323">
    <property type="entry name" value="AmyAc_AGS"/>
    <property type="match status" value="1"/>
</dbReference>
<dbReference type="Proteomes" id="UP000053958">
    <property type="component" value="Unassembled WGS sequence"/>
</dbReference>
<feature type="chain" id="PRO_5002481722" evidence="1">
    <location>
        <begin position="20"/>
        <end position="606"/>
    </location>
</feature>
<dbReference type="AlphaFoldDB" id="A0A0F4YHM2"/>
<dbReference type="GeneID" id="25320530"/>
<dbReference type="SUPFAM" id="SSF51445">
    <property type="entry name" value="(Trans)glycosidases"/>
    <property type="match status" value="1"/>
</dbReference>
<dbReference type="Pfam" id="PF00128">
    <property type="entry name" value="Alpha-amylase"/>
    <property type="match status" value="1"/>
</dbReference>
<dbReference type="SMART" id="SM00642">
    <property type="entry name" value="Aamy"/>
    <property type="match status" value="1"/>
</dbReference>
<proteinExistence type="predicted"/>
<feature type="domain" description="Glycosyl hydrolase family 13 catalytic" evidence="2">
    <location>
        <begin position="65"/>
        <end position="518"/>
    </location>
</feature>
<evidence type="ECO:0000313" key="4">
    <source>
        <dbReference type="Proteomes" id="UP000053958"/>
    </source>
</evidence>
<dbReference type="PANTHER" id="PTHR47182:SF7">
    <property type="entry name" value="ALPHA-1,3-GLUCAN SYNTHASE"/>
    <property type="match status" value="1"/>
</dbReference>
<dbReference type="InterPro" id="IPR006047">
    <property type="entry name" value="GH13_cat_dom"/>
</dbReference>
<keyword evidence="1" id="KW-0732">Signal</keyword>
<dbReference type="STRING" id="1408163.A0A0F4YHM2"/>
<dbReference type="PANTHER" id="PTHR47182">
    <property type="entry name" value="CELL WALL ALPHA-1,3-GLUCAN SYNTHASE AGS1-RELATED"/>
    <property type="match status" value="1"/>
</dbReference>
<organism evidence="3 4">
    <name type="scientific">Rasamsonia emersonii (strain ATCC 16479 / CBS 393.64 / IMI 116815)</name>
    <dbReference type="NCBI Taxonomy" id="1408163"/>
    <lineage>
        <taxon>Eukaryota</taxon>
        <taxon>Fungi</taxon>
        <taxon>Dikarya</taxon>
        <taxon>Ascomycota</taxon>
        <taxon>Pezizomycotina</taxon>
        <taxon>Eurotiomycetes</taxon>
        <taxon>Eurotiomycetidae</taxon>
        <taxon>Eurotiales</taxon>
        <taxon>Trichocomaceae</taxon>
        <taxon>Rasamsonia</taxon>
    </lineage>
</organism>
<protein>
    <submittedName>
        <fullName evidence="3">Alpha-1,3-glucan synthase</fullName>
    </submittedName>
</protein>